<organism evidence="11 12">
    <name type="scientific">Pedobacter nyackensis</name>
    <dbReference type="NCBI Taxonomy" id="475255"/>
    <lineage>
        <taxon>Bacteria</taxon>
        <taxon>Pseudomonadati</taxon>
        <taxon>Bacteroidota</taxon>
        <taxon>Sphingobacteriia</taxon>
        <taxon>Sphingobacteriales</taxon>
        <taxon>Sphingobacteriaceae</taxon>
        <taxon>Pedobacter</taxon>
    </lineage>
</organism>
<dbReference type="OrthoDB" id="9810259at2"/>
<dbReference type="EMBL" id="FWYB01000002">
    <property type="protein sequence ID" value="SMC69908.1"/>
    <property type="molecule type" value="Genomic_DNA"/>
</dbReference>
<dbReference type="UniPathway" id="UPA00665"/>
<dbReference type="NCBIfam" id="NF011369">
    <property type="entry name" value="PRK14788.1"/>
    <property type="match status" value="1"/>
</dbReference>
<evidence type="ECO:0000256" key="10">
    <source>
        <dbReference type="RuleBase" id="RU004181"/>
    </source>
</evidence>
<comment type="pathway">
    <text evidence="9">Protein modification; lipoprotein biosynthesis (signal peptide cleavage).</text>
</comment>
<dbReference type="GO" id="GO:0005886">
    <property type="term" value="C:plasma membrane"/>
    <property type="evidence" value="ECO:0007669"/>
    <property type="project" value="UniProtKB-SubCell"/>
</dbReference>
<dbReference type="EC" id="3.4.23.36" evidence="9"/>
<feature type="active site" evidence="9">
    <location>
        <position position="131"/>
    </location>
</feature>
<dbReference type="PANTHER" id="PTHR33695">
    <property type="entry name" value="LIPOPROTEIN SIGNAL PEPTIDASE"/>
    <property type="match status" value="1"/>
</dbReference>
<keyword evidence="2 9" id="KW-1003">Cell membrane</keyword>
<evidence type="ECO:0000256" key="1">
    <source>
        <dbReference type="ARBA" id="ARBA00006139"/>
    </source>
</evidence>
<comment type="caution">
    <text evidence="9">Lacks conserved residue(s) required for the propagation of feature annotation.</text>
</comment>
<gene>
    <name evidence="9" type="primary">lspA</name>
    <name evidence="11" type="ORF">SAMN04488101_102257</name>
</gene>
<reference evidence="11 12" key="1">
    <citation type="submission" date="2017-04" db="EMBL/GenBank/DDBJ databases">
        <authorList>
            <person name="Afonso C.L."/>
            <person name="Miller P.J."/>
            <person name="Scott M.A."/>
            <person name="Spackman E."/>
            <person name="Goraichik I."/>
            <person name="Dimitrov K.M."/>
            <person name="Suarez D.L."/>
            <person name="Swayne D.E."/>
        </authorList>
    </citation>
    <scope>NUCLEOTIDE SEQUENCE [LARGE SCALE GENOMIC DNA]</scope>
    <source>
        <strain evidence="11 12">DSM 19625</strain>
    </source>
</reference>
<dbReference type="PRINTS" id="PR00781">
    <property type="entry name" value="LIPOSIGPTASE"/>
</dbReference>
<evidence type="ECO:0000256" key="8">
    <source>
        <dbReference type="ARBA" id="ARBA00023136"/>
    </source>
</evidence>
<feature type="transmembrane region" description="Helical" evidence="9">
    <location>
        <begin position="155"/>
        <end position="178"/>
    </location>
</feature>
<evidence type="ECO:0000313" key="12">
    <source>
        <dbReference type="Proteomes" id="UP000192678"/>
    </source>
</evidence>
<keyword evidence="12" id="KW-1185">Reference proteome</keyword>
<evidence type="ECO:0000256" key="9">
    <source>
        <dbReference type="HAMAP-Rule" id="MF_00161"/>
    </source>
</evidence>
<keyword evidence="7 9" id="KW-1133">Transmembrane helix</keyword>
<feature type="transmembrane region" description="Helical" evidence="9">
    <location>
        <begin position="94"/>
        <end position="115"/>
    </location>
</feature>
<feature type="transmembrane region" description="Helical" evidence="9">
    <location>
        <begin position="62"/>
        <end position="82"/>
    </location>
</feature>
<proteinExistence type="inferred from homology"/>
<accession>A0A1W2BC16</accession>
<dbReference type="HAMAP" id="MF_00161">
    <property type="entry name" value="LspA"/>
    <property type="match status" value="1"/>
</dbReference>
<evidence type="ECO:0000256" key="4">
    <source>
        <dbReference type="ARBA" id="ARBA00022692"/>
    </source>
</evidence>
<name>A0A1W2BC16_9SPHI</name>
<feature type="active site" evidence="9">
    <location>
        <position position="165"/>
    </location>
</feature>
<dbReference type="AlphaFoldDB" id="A0A1W2BC16"/>
<dbReference type="PANTHER" id="PTHR33695:SF1">
    <property type="entry name" value="LIPOPROTEIN SIGNAL PEPTIDASE"/>
    <property type="match status" value="1"/>
</dbReference>
<sequence length="200" mass="22763">MKGYTKPLLVIFFVLVADQLLKTWVKTNMYLGQEFKIIGNWFIIHFTENNGMAFGLEFGGEFGKLALSLFRIVAVAGIGYGLHYLIQRKYHRGLILNVALIFSGALGNIIDSVFYGEIYGYETLFHGRVVDMFYFPILQGVFPTWVPIWGGEDFIFFRPVFNIADAAISVGVVLILVFQKSYFKEDVLEEISPNNEMAED</sequence>
<protein>
    <recommendedName>
        <fullName evidence="9">Lipoprotein signal peptidase</fullName>
        <ecNumber evidence="9">3.4.23.36</ecNumber>
    </recommendedName>
    <alternativeName>
        <fullName evidence="9">Prolipoprotein signal peptidase</fullName>
    </alternativeName>
    <alternativeName>
        <fullName evidence="9">Signal peptidase II</fullName>
        <shortName evidence="9">SPase II</shortName>
    </alternativeName>
</protein>
<keyword evidence="8 9" id="KW-0472">Membrane</keyword>
<keyword evidence="5 9" id="KW-0064">Aspartyl protease</keyword>
<evidence type="ECO:0000256" key="2">
    <source>
        <dbReference type="ARBA" id="ARBA00022475"/>
    </source>
</evidence>
<dbReference type="STRING" id="475255.SAMN04488101_102257"/>
<keyword evidence="3 9" id="KW-0645">Protease</keyword>
<evidence type="ECO:0000256" key="7">
    <source>
        <dbReference type="ARBA" id="ARBA00022989"/>
    </source>
</evidence>
<comment type="function">
    <text evidence="9">This protein specifically catalyzes the removal of signal peptides from prolipoproteins.</text>
</comment>
<comment type="catalytic activity">
    <reaction evidence="9">
        <text>Release of signal peptides from bacterial membrane prolipoproteins. Hydrolyzes -Xaa-Yaa-Zaa-|-(S,diacylglyceryl)Cys-, in which Xaa is hydrophobic (preferably Leu), and Yaa (Ala or Ser) and Zaa (Gly or Ala) have small, neutral side chains.</text>
        <dbReference type="EC" id="3.4.23.36"/>
    </reaction>
</comment>
<dbReference type="GO" id="GO:0006508">
    <property type="term" value="P:proteolysis"/>
    <property type="evidence" value="ECO:0007669"/>
    <property type="project" value="UniProtKB-KW"/>
</dbReference>
<dbReference type="Pfam" id="PF01252">
    <property type="entry name" value="Peptidase_A8"/>
    <property type="match status" value="1"/>
</dbReference>
<dbReference type="Proteomes" id="UP000192678">
    <property type="component" value="Unassembled WGS sequence"/>
</dbReference>
<dbReference type="InterPro" id="IPR001872">
    <property type="entry name" value="Peptidase_A8"/>
</dbReference>
<evidence type="ECO:0000256" key="6">
    <source>
        <dbReference type="ARBA" id="ARBA00022801"/>
    </source>
</evidence>
<dbReference type="RefSeq" id="WP_084287934.1">
    <property type="nucleotide sequence ID" value="NZ_FWYB01000002.1"/>
</dbReference>
<evidence type="ECO:0000256" key="5">
    <source>
        <dbReference type="ARBA" id="ARBA00022750"/>
    </source>
</evidence>
<dbReference type="GO" id="GO:0004190">
    <property type="term" value="F:aspartic-type endopeptidase activity"/>
    <property type="evidence" value="ECO:0007669"/>
    <property type="project" value="UniProtKB-UniRule"/>
</dbReference>
<evidence type="ECO:0000313" key="11">
    <source>
        <dbReference type="EMBL" id="SMC69908.1"/>
    </source>
</evidence>
<keyword evidence="6 9" id="KW-0378">Hydrolase</keyword>
<keyword evidence="4 9" id="KW-0812">Transmembrane</keyword>
<evidence type="ECO:0000256" key="3">
    <source>
        <dbReference type="ARBA" id="ARBA00022670"/>
    </source>
</evidence>
<comment type="subcellular location">
    <subcellularLocation>
        <location evidence="9">Cell membrane</location>
        <topology evidence="9">Multi-pass membrane protein</topology>
    </subcellularLocation>
</comment>
<comment type="similarity">
    <text evidence="1 9 10">Belongs to the peptidase A8 family.</text>
</comment>